<keyword evidence="4" id="KW-0805">Transcription regulation</keyword>
<feature type="domain" description="Arginine repressor C-terminal" evidence="8">
    <location>
        <begin position="81"/>
        <end position="147"/>
    </location>
</feature>
<dbReference type="InterPro" id="IPR020899">
    <property type="entry name" value="Arg_repress_C"/>
</dbReference>
<dbReference type="InterPro" id="IPR036390">
    <property type="entry name" value="WH_DNA-bd_sf"/>
</dbReference>
<evidence type="ECO:0000256" key="2">
    <source>
        <dbReference type="ARBA" id="ARBA00008316"/>
    </source>
</evidence>
<dbReference type="NCBIfam" id="TIGR01529">
    <property type="entry name" value="argR_whole"/>
    <property type="match status" value="1"/>
</dbReference>
<dbReference type="GO" id="GO:0051259">
    <property type="term" value="P:protein complex oligomerization"/>
    <property type="evidence" value="ECO:0007669"/>
    <property type="project" value="InterPro"/>
</dbReference>
<accession>A0A2H9T911</accession>
<evidence type="ECO:0000256" key="1">
    <source>
        <dbReference type="ARBA" id="ARBA00004496"/>
    </source>
</evidence>
<sequence length="151" mass="16508">MRIHNPDLIETFKQLLLEQQFGSQSEMVEALKERGFSNINQSKVSRILTQLGAIRTRNAKKETVYCLSQGLSVPSATSPLSSMVLDIDYNPFVVVIKTTPGAAQIVARLMDSLSKADGILGTVGGDDTIFVTPTRSSSTEAIYETIRDLLT</sequence>
<dbReference type="GO" id="GO:0005737">
    <property type="term" value="C:cytoplasm"/>
    <property type="evidence" value="ECO:0007669"/>
    <property type="project" value="UniProtKB-SubCell"/>
</dbReference>
<dbReference type="EMBL" id="NSIT01000057">
    <property type="protein sequence ID" value="PJE79628.1"/>
    <property type="molecule type" value="Genomic_DNA"/>
</dbReference>
<dbReference type="PRINTS" id="PR01467">
    <property type="entry name" value="ARGREPRESSOR"/>
</dbReference>
<keyword evidence="3" id="KW-0963">Cytoplasm</keyword>
<evidence type="ECO:0000256" key="6">
    <source>
        <dbReference type="ARBA" id="ARBA00023163"/>
    </source>
</evidence>
<comment type="subcellular location">
    <subcellularLocation>
        <location evidence="1">Cytoplasm</location>
    </subcellularLocation>
</comment>
<dbReference type="PANTHER" id="PTHR34471:SF1">
    <property type="entry name" value="ARGININE REPRESSOR"/>
    <property type="match status" value="1"/>
</dbReference>
<keyword evidence="6" id="KW-0804">Transcription</keyword>
<dbReference type="GO" id="GO:0003700">
    <property type="term" value="F:DNA-binding transcription factor activity"/>
    <property type="evidence" value="ECO:0007669"/>
    <property type="project" value="InterPro"/>
</dbReference>
<dbReference type="Gene3D" id="1.10.10.10">
    <property type="entry name" value="Winged helix-like DNA-binding domain superfamily/Winged helix DNA-binding domain"/>
    <property type="match status" value="1"/>
</dbReference>
<dbReference type="GO" id="GO:0034618">
    <property type="term" value="F:arginine binding"/>
    <property type="evidence" value="ECO:0007669"/>
    <property type="project" value="InterPro"/>
</dbReference>
<dbReference type="InterPro" id="IPR036251">
    <property type="entry name" value="Arg_repress_C_sf"/>
</dbReference>
<dbReference type="GO" id="GO:0003677">
    <property type="term" value="F:DNA binding"/>
    <property type="evidence" value="ECO:0007669"/>
    <property type="project" value="UniProtKB-KW"/>
</dbReference>
<dbReference type="PANTHER" id="PTHR34471">
    <property type="entry name" value="ARGININE REPRESSOR"/>
    <property type="match status" value="1"/>
</dbReference>
<evidence type="ECO:0000313" key="9">
    <source>
        <dbReference type="EMBL" id="PJE79628.1"/>
    </source>
</evidence>
<evidence type="ECO:0000256" key="4">
    <source>
        <dbReference type="ARBA" id="ARBA00023015"/>
    </source>
</evidence>
<name>A0A2H9T911_9ZZZZ</name>
<gene>
    <name evidence="9" type="primary">argR</name>
    <name evidence="9" type="ORF">CI610_01407</name>
</gene>
<comment type="similarity">
    <text evidence="2">Belongs to the ArgR family.</text>
</comment>
<comment type="caution">
    <text evidence="9">The sequence shown here is derived from an EMBL/GenBank/DDBJ whole genome shotgun (WGS) entry which is preliminary data.</text>
</comment>
<dbReference type="Gene3D" id="3.30.1360.40">
    <property type="match status" value="1"/>
</dbReference>
<dbReference type="SUPFAM" id="SSF55252">
    <property type="entry name" value="C-terminal domain of arginine repressor"/>
    <property type="match status" value="1"/>
</dbReference>
<dbReference type="InterPro" id="IPR036388">
    <property type="entry name" value="WH-like_DNA-bd_sf"/>
</dbReference>
<dbReference type="AlphaFoldDB" id="A0A2H9T911"/>
<protein>
    <submittedName>
        <fullName evidence="9">Arginine repressor</fullName>
    </submittedName>
</protein>
<dbReference type="HAMAP" id="MF_00173">
    <property type="entry name" value="Arg_repressor"/>
    <property type="match status" value="1"/>
</dbReference>
<reference evidence="9" key="1">
    <citation type="journal article" date="2017" name="Appl. Environ. Microbiol.">
        <title>Molecular characterization of an Endozoicomonas-like organism causing infection in king scallop Pecten maximus L.</title>
        <authorList>
            <person name="Cano I."/>
            <person name="van Aerle R."/>
            <person name="Ross S."/>
            <person name="Verner-Jeffreys D.W."/>
            <person name="Paley R.K."/>
            <person name="Rimmer G."/>
            <person name="Ryder D."/>
            <person name="Hooper P."/>
            <person name="Stone D."/>
            <person name="Feist S.W."/>
        </authorList>
    </citation>
    <scope>NUCLEOTIDE SEQUENCE</scope>
</reference>
<dbReference type="GO" id="GO:0006525">
    <property type="term" value="P:arginine metabolic process"/>
    <property type="evidence" value="ECO:0007669"/>
    <property type="project" value="InterPro"/>
</dbReference>
<dbReference type="Pfam" id="PF02863">
    <property type="entry name" value="Arg_repressor_C"/>
    <property type="match status" value="1"/>
</dbReference>
<feature type="domain" description="Arginine repressor DNA-binding" evidence="7">
    <location>
        <begin position="9"/>
        <end position="69"/>
    </location>
</feature>
<evidence type="ECO:0000256" key="5">
    <source>
        <dbReference type="ARBA" id="ARBA00023125"/>
    </source>
</evidence>
<evidence type="ECO:0000256" key="3">
    <source>
        <dbReference type="ARBA" id="ARBA00022490"/>
    </source>
</evidence>
<dbReference type="InterPro" id="IPR001669">
    <property type="entry name" value="Arg_repress"/>
</dbReference>
<dbReference type="SUPFAM" id="SSF46785">
    <property type="entry name" value="Winged helix' DNA-binding domain"/>
    <property type="match status" value="1"/>
</dbReference>
<dbReference type="Pfam" id="PF01316">
    <property type="entry name" value="Arg_repressor"/>
    <property type="match status" value="1"/>
</dbReference>
<evidence type="ECO:0000259" key="7">
    <source>
        <dbReference type="Pfam" id="PF01316"/>
    </source>
</evidence>
<evidence type="ECO:0000259" key="8">
    <source>
        <dbReference type="Pfam" id="PF02863"/>
    </source>
</evidence>
<dbReference type="InterPro" id="IPR020900">
    <property type="entry name" value="Arg_repress_DNA-bd"/>
</dbReference>
<keyword evidence="5" id="KW-0238">DNA-binding</keyword>
<proteinExistence type="inferred from homology"/>
<organism evidence="9">
    <name type="scientific">invertebrate metagenome</name>
    <dbReference type="NCBI Taxonomy" id="1711999"/>
    <lineage>
        <taxon>unclassified sequences</taxon>
        <taxon>metagenomes</taxon>
        <taxon>organismal metagenomes</taxon>
    </lineage>
</organism>
<dbReference type="NCBIfam" id="NF003457">
    <property type="entry name" value="PRK05066.1"/>
    <property type="match status" value="1"/>
</dbReference>